<name>A0A6L2QCG4_COPFO</name>
<organism evidence="1 2">
    <name type="scientific">Coptotermes formosanus</name>
    <name type="common">Formosan subterranean termite</name>
    <dbReference type="NCBI Taxonomy" id="36987"/>
    <lineage>
        <taxon>Eukaryota</taxon>
        <taxon>Metazoa</taxon>
        <taxon>Ecdysozoa</taxon>
        <taxon>Arthropoda</taxon>
        <taxon>Hexapoda</taxon>
        <taxon>Insecta</taxon>
        <taxon>Pterygota</taxon>
        <taxon>Neoptera</taxon>
        <taxon>Polyneoptera</taxon>
        <taxon>Dictyoptera</taxon>
        <taxon>Blattodea</taxon>
        <taxon>Blattoidea</taxon>
        <taxon>Termitoidae</taxon>
        <taxon>Rhinotermitidae</taxon>
        <taxon>Coptotermes</taxon>
    </lineage>
</organism>
<evidence type="ECO:0000313" key="1">
    <source>
        <dbReference type="EMBL" id="GFG40878.1"/>
    </source>
</evidence>
<dbReference type="PANTHER" id="PTHR35450">
    <property type="entry name" value="REVERSE TRANSCRIPTASE DOMAIN-CONTAINING PROTEIN"/>
    <property type="match status" value="1"/>
</dbReference>
<dbReference type="AlphaFoldDB" id="A0A6L2QCG4"/>
<reference evidence="2" key="1">
    <citation type="submission" date="2020-01" db="EMBL/GenBank/DDBJ databases">
        <title>Draft genome sequence of the Termite Coptotermes fromosanus.</title>
        <authorList>
            <person name="Itakura S."/>
            <person name="Yosikawa Y."/>
            <person name="Umezawa K."/>
        </authorList>
    </citation>
    <scope>NUCLEOTIDE SEQUENCE [LARGE SCALE GENOMIC DNA]</scope>
</reference>
<comment type="caution">
    <text evidence="1">The sequence shown here is derived from an EMBL/GenBank/DDBJ whole genome shotgun (WGS) entry which is preliminary data.</text>
</comment>
<evidence type="ECO:0000313" key="2">
    <source>
        <dbReference type="Proteomes" id="UP000502823"/>
    </source>
</evidence>
<protein>
    <recommendedName>
        <fullName evidence="3">Reverse transcriptase zinc-binding domain-containing protein</fullName>
    </recommendedName>
</protein>
<gene>
    <name evidence="1" type="ORF">Cfor_08908</name>
</gene>
<dbReference type="EMBL" id="BLKM01002739">
    <property type="protein sequence ID" value="GFG40878.1"/>
    <property type="molecule type" value="Genomic_DNA"/>
</dbReference>
<dbReference type="PANTHER" id="PTHR35450:SF2">
    <property type="entry name" value="REVERSE TRANSCRIPTASE DOMAIN-CONTAINING PROTEIN"/>
    <property type="match status" value="1"/>
</dbReference>
<dbReference type="OrthoDB" id="6753014at2759"/>
<proteinExistence type="predicted"/>
<evidence type="ECO:0008006" key="3">
    <source>
        <dbReference type="Google" id="ProtNLM"/>
    </source>
</evidence>
<dbReference type="Proteomes" id="UP000502823">
    <property type="component" value="Unassembled WGS sequence"/>
</dbReference>
<dbReference type="InParanoid" id="A0A6L2QCG4"/>
<keyword evidence="2" id="KW-1185">Reference proteome</keyword>
<accession>A0A6L2QCG4</accession>
<sequence>MAVFCSSLMPCFTGMRFRYFLNNNNNNKCRRCGKEPETIRHITAACEQLAPTECIKRHDEVADVIHQKLAEAAELTEDKCPYYKYKPANVLENDNFKLYWNRSIITDKTVPFNRPDITLTNKKAKNTFLIDIAIPNTHNLAKTITEKQNKYQELAKEIRVMWKQNAVKLVPIVISATGIIPKSLSQSLKRLNLHPNTYIQMQKVVILGTCSTAGIASRHSNSLRAVRFADRIPVGQNFPHPSRPASGRTQLPAKWVTCLFPGRKAAGAWH</sequence>